<keyword evidence="4" id="KW-0594">Phospholipid biosynthesis</keyword>
<comment type="similarity">
    <text evidence="1">Belongs to the 1-acyl-sn-glycerol-3-phosphate acyltransferase family.</text>
</comment>
<evidence type="ECO:0000256" key="5">
    <source>
        <dbReference type="ARBA" id="ARBA00023264"/>
    </source>
</evidence>
<feature type="domain" description="Acyltransferase C-terminal" evidence="8">
    <location>
        <begin position="165"/>
        <end position="231"/>
    </location>
</feature>
<dbReference type="Proteomes" id="UP000527355">
    <property type="component" value="Unassembled WGS sequence"/>
</dbReference>
<organism evidence="9 10">
    <name type="scientific">Myotis myotis</name>
    <name type="common">Greater mouse-eared bat</name>
    <name type="synonym">Vespertilio myotis</name>
    <dbReference type="NCBI Taxonomy" id="51298"/>
    <lineage>
        <taxon>Eukaryota</taxon>
        <taxon>Metazoa</taxon>
        <taxon>Chordata</taxon>
        <taxon>Craniata</taxon>
        <taxon>Vertebrata</taxon>
        <taxon>Euteleostomi</taxon>
        <taxon>Mammalia</taxon>
        <taxon>Eutheria</taxon>
        <taxon>Laurasiatheria</taxon>
        <taxon>Chiroptera</taxon>
        <taxon>Yangochiroptera</taxon>
        <taxon>Vespertilionidae</taxon>
        <taxon>Myotis</taxon>
    </lineage>
</organism>
<sequence length="273" mass="31020">MLLSLVLHLYSLRSVLPAAVMLGSAPTYLLAWGAWRLLSACLPARVYQAVDDRLYCVYQSMVLFFFENYTGVQMYLVIFPEGTRYNPELTKVISASQTFAAQEGLPVLKHVLTPRVKATHIAFDSMKNYLDAVYDVTVAFEGTVDDKGQRKEAPSMVEFLCKDCPKIHIHVARIDKKDVPGERDFMRRWLHERFEIKDKLLIEFYDSPDPDRRNRFPGESVSSKLSLRKTLPSLLVLSGLTAGMLATEAGRKLYVKTWLYGTLLGCLWVSIKA</sequence>
<dbReference type="AlphaFoldDB" id="A0A7J7R277"/>
<dbReference type="Pfam" id="PF16076">
    <property type="entry name" value="Acyltransf_C"/>
    <property type="match status" value="1"/>
</dbReference>
<evidence type="ECO:0000256" key="7">
    <source>
        <dbReference type="SAM" id="SignalP"/>
    </source>
</evidence>
<dbReference type="VEuPathDB" id="HostDB:GeneID_118653226"/>
<reference evidence="9 10" key="1">
    <citation type="journal article" date="2020" name="Nature">
        <title>Six reference-quality genomes reveal evolution of bat adaptations.</title>
        <authorList>
            <person name="Jebb D."/>
            <person name="Huang Z."/>
            <person name="Pippel M."/>
            <person name="Hughes G.M."/>
            <person name="Lavrichenko K."/>
            <person name="Devanna P."/>
            <person name="Winkler S."/>
            <person name="Jermiin L.S."/>
            <person name="Skirmuntt E.C."/>
            <person name="Katzourakis A."/>
            <person name="Burkitt-Gray L."/>
            <person name="Ray D.A."/>
            <person name="Sullivan K.A.M."/>
            <person name="Roscito J.G."/>
            <person name="Kirilenko B.M."/>
            <person name="Davalos L.M."/>
            <person name="Corthals A.P."/>
            <person name="Power M.L."/>
            <person name="Jones G."/>
            <person name="Ransome R.D."/>
            <person name="Dechmann D.K.N."/>
            <person name="Locatelli A.G."/>
            <person name="Puechmaille S.J."/>
            <person name="Fedrigo O."/>
            <person name="Jarvis E.D."/>
            <person name="Hiller M."/>
            <person name="Vernes S.C."/>
            <person name="Myers E.W."/>
            <person name="Teeling E.C."/>
        </authorList>
    </citation>
    <scope>NUCLEOTIDE SEQUENCE [LARGE SCALE GENOMIC DNA]</scope>
    <source>
        <strain evidence="9">MMyoMyo1</strain>
        <tissue evidence="9">Flight muscle</tissue>
    </source>
</reference>
<evidence type="ECO:0000256" key="4">
    <source>
        <dbReference type="ARBA" id="ARBA00023209"/>
    </source>
</evidence>
<keyword evidence="2" id="KW-0444">Lipid biosynthesis</keyword>
<protein>
    <submittedName>
        <fullName evidence="9">1-acylglycerol-3-phosphate O-acyltransferase 5</fullName>
    </submittedName>
</protein>
<gene>
    <name evidence="9" type="ORF">mMyoMyo1_000455</name>
</gene>
<feature type="signal peptide" evidence="7">
    <location>
        <begin position="1"/>
        <end position="17"/>
    </location>
</feature>
<dbReference type="GO" id="GO:0005783">
    <property type="term" value="C:endoplasmic reticulum"/>
    <property type="evidence" value="ECO:0007669"/>
    <property type="project" value="TreeGrafter"/>
</dbReference>
<keyword evidence="4" id="KW-0443">Lipid metabolism</keyword>
<name>A0A7J7R277_MYOMY</name>
<dbReference type="GO" id="GO:0016746">
    <property type="term" value="F:acyltransferase activity"/>
    <property type="evidence" value="ECO:0007669"/>
    <property type="project" value="UniProtKB-KW"/>
</dbReference>
<dbReference type="PANTHER" id="PTHR10983:SF73">
    <property type="entry name" value="1-ACYL-SN-GLYCEROL-3-PHOSPHATE ACYLTRANSFERASE EPSILON"/>
    <property type="match status" value="1"/>
</dbReference>
<evidence type="ECO:0000256" key="6">
    <source>
        <dbReference type="ARBA" id="ARBA00023315"/>
    </source>
</evidence>
<keyword evidence="3 9" id="KW-0808">Transferase</keyword>
<evidence type="ECO:0000259" key="8">
    <source>
        <dbReference type="Pfam" id="PF16076"/>
    </source>
</evidence>
<keyword evidence="10" id="KW-1185">Reference proteome</keyword>
<dbReference type="EMBL" id="JABWUV010000039">
    <property type="protein sequence ID" value="KAF6270274.1"/>
    <property type="molecule type" value="Genomic_DNA"/>
</dbReference>
<dbReference type="InterPro" id="IPR032098">
    <property type="entry name" value="Acyltransf_C"/>
</dbReference>
<proteinExistence type="inferred from homology"/>
<comment type="caution">
    <text evidence="9">The sequence shown here is derived from an EMBL/GenBank/DDBJ whole genome shotgun (WGS) entry which is preliminary data.</text>
</comment>
<keyword evidence="6 9" id="KW-0012">Acyltransferase</keyword>
<accession>A0A7J7R277</accession>
<evidence type="ECO:0000313" key="9">
    <source>
        <dbReference type="EMBL" id="KAF6270274.1"/>
    </source>
</evidence>
<dbReference type="GO" id="GO:0008654">
    <property type="term" value="P:phospholipid biosynthetic process"/>
    <property type="evidence" value="ECO:0007669"/>
    <property type="project" value="UniProtKB-KW"/>
</dbReference>
<dbReference type="GO" id="GO:0036149">
    <property type="term" value="P:phosphatidylinositol acyl-chain remodeling"/>
    <property type="evidence" value="ECO:0007669"/>
    <property type="project" value="TreeGrafter"/>
</dbReference>
<dbReference type="GO" id="GO:0005739">
    <property type="term" value="C:mitochondrion"/>
    <property type="evidence" value="ECO:0007669"/>
    <property type="project" value="TreeGrafter"/>
</dbReference>
<feature type="chain" id="PRO_5029752081" evidence="7">
    <location>
        <begin position="18"/>
        <end position="273"/>
    </location>
</feature>
<evidence type="ECO:0000256" key="3">
    <source>
        <dbReference type="ARBA" id="ARBA00022679"/>
    </source>
</evidence>
<keyword evidence="7" id="KW-0732">Signal</keyword>
<dbReference type="PANTHER" id="PTHR10983">
    <property type="entry name" value="1-ACYLGLYCEROL-3-PHOSPHATE ACYLTRANSFERASE-RELATED"/>
    <property type="match status" value="1"/>
</dbReference>
<dbReference type="CDD" id="cd07990">
    <property type="entry name" value="LPLAT_LCLAT1-like"/>
    <property type="match status" value="1"/>
</dbReference>
<evidence type="ECO:0000256" key="1">
    <source>
        <dbReference type="ARBA" id="ARBA00008655"/>
    </source>
</evidence>
<keyword evidence="5" id="KW-1208">Phospholipid metabolism</keyword>
<evidence type="ECO:0000256" key="2">
    <source>
        <dbReference type="ARBA" id="ARBA00022516"/>
    </source>
</evidence>
<evidence type="ECO:0000313" key="10">
    <source>
        <dbReference type="Proteomes" id="UP000527355"/>
    </source>
</evidence>